<gene>
    <name evidence="1" type="ORF">GCM10017577_38230</name>
</gene>
<evidence type="ECO:0000313" key="1">
    <source>
        <dbReference type="EMBL" id="GLL12682.1"/>
    </source>
</evidence>
<reference evidence="1" key="2">
    <citation type="submission" date="2023-01" db="EMBL/GenBank/DDBJ databases">
        <authorList>
            <person name="Sun Q."/>
            <person name="Evtushenko L."/>
        </authorList>
    </citation>
    <scope>NUCLEOTIDE SEQUENCE</scope>
    <source>
        <strain evidence="1">VKM Ac-1069</strain>
    </source>
</reference>
<dbReference type="EMBL" id="BSFQ01000016">
    <property type="protein sequence ID" value="GLL12682.1"/>
    <property type="molecule type" value="Genomic_DNA"/>
</dbReference>
<dbReference type="Proteomes" id="UP001143463">
    <property type="component" value="Unassembled WGS sequence"/>
</dbReference>
<dbReference type="AlphaFoldDB" id="A0A9W6L492"/>
<protein>
    <submittedName>
        <fullName evidence="1">Uncharacterized protein</fullName>
    </submittedName>
</protein>
<comment type="caution">
    <text evidence="1">The sequence shown here is derived from an EMBL/GenBank/DDBJ whole genome shotgun (WGS) entry which is preliminary data.</text>
</comment>
<dbReference type="RefSeq" id="WP_037047389.1">
    <property type="nucleotide sequence ID" value="NZ_BSFQ01000016.1"/>
</dbReference>
<accession>A0A9W6L492</accession>
<evidence type="ECO:0000313" key="2">
    <source>
        <dbReference type="Proteomes" id="UP001143463"/>
    </source>
</evidence>
<reference evidence="1" key="1">
    <citation type="journal article" date="2014" name="Int. J. Syst. Evol. Microbiol.">
        <title>Complete genome sequence of Corynebacterium casei LMG S-19264T (=DSM 44701T), isolated from a smear-ripened cheese.</title>
        <authorList>
            <consortium name="US DOE Joint Genome Institute (JGI-PGF)"/>
            <person name="Walter F."/>
            <person name="Albersmeier A."/>
            <person name="Kalinowski J."/>
            <person name="Ruckert C."/>
        </authorList>
    </citation>
    <scope>NUCLEOTIDE SEQUENCE</scope>
    <source>
        <strain evidence="1">VKM Ac-1069</strain>
    </source>
</reference>
<keyword evidence="2" id="KW-1185">Reference proteome</keyword>
<sequence>MTAILPDRPAAPYVAVPTPAAPASARVAGVVDTACRCGHGSTAHEHYRRGTECVTCDCPRFRRAAGIRLFRR</sequence>
<name>A0A9W6L492_9PSEU</name>
<organism evidence="1 2">
    <name type="scientific">Pseudonocardia halophobica</name>
    <dbReference type="NCBI Taxonomy" id="29401"/>
    <lineage>
        <taxon>Bacteria</taxon>
        <taxon>Bacillati</taxon>
        <taxon>Actinomycetota</taxon>
        <taxon>Actinomycetes</taxon>
        <taxon>Pseudonocardiales</taxon>
        <taxon>Pseudonocardiaceae</taxon>
        <taxon>Pseudonocardia</taxon>
    </lineage>
</organism>
<proteinExistence type="predicted"/>